<dbReference type="CDD" id="cd02393">
    <property type="entry name" value="KH-I_PNPase"/>
    <property type="match status" value="1"/>
</dbReference>
<evidence type="ECO:0000256" key="7">
    <source>
        <dbReference type="ARBA" id="ARBA00031451"/>
    </source>
</evidence>
<dbReference type="NCBIfam" id="NF008805">
    <property type="entry name" value="PRK11824.1"/>
    <property type="match status" value="1"/>
</dbReference>
<dbReference type="EMBL" id="KB454510">
    <property type="protein sequence ID" value="EME29302.1"/>
    <property type="molecule type" value="Genomic_DNA"/>
</dbReference>
<evidence type="ECO:0000256" key="4">
    <source>
        <dbReference type="ARBA" id="ARBA00022679"/>
    </source>
</evidence>
<dbReference type="InterPro" id="IPR004088">
    <property type="entry name" value="KH_dom_type_1"/>
</dbReference>
<dbReference type="SUPFAM" id="SSF55666">
    <property type="entry name" value="Ribonuclease PH domain 2-like"/>
    <property type="match status" value="2"/>
</dbReference>
<dbReference type="EC" id="2.7.7.8" evidence="2"/>
<dbReference type="InterPro" id="IPR036456">
    <property type="entry name" value="PNPase_PH_RNA-bd_sf"/>
</dbReference>
<reference evidence="12" key="1">
    <citation type="journal article" date="2013" name="Science">
        <title>Gene transfer from bacteria and archaea facilitated evolution of an extremophilic eukaryote.</title>
        <authorList>
            <person name="Schonknecht G."/>
            <person name="Chen W.H."/>
            <person name="Ternes C.M."/>
            <person name="Barbier G.G."/>
            <person name="Shrestha R.P."/>
            <person name="Stanke M."/>
            <person name="Brautigam A."/>
            <person name="Baker B.J."/>
            <person name="Banfield J.F."/>
            <person name="Garavito R.M."/>
            <person name="Carr K."/>
            <person name="Wilkerson C."/>
            <person name="Rensing S.A."/>
            <person name="Gagneul D."/>
            <person name="Dickenson N.E."/>
            <person name="Oesterhelt C."/>
            <person name="Lercher M.J."/>
            <person name="Weber A.P."/>
        </authorList>
    </citation>
    <scope>NUCLEOTIDE SEQUENCE [LARGE SCALE GENOMIC DNA]</scope>
    <source>
        <strain evidence="12">074W</strain>
    </source>
</reference>
<dbReference type="GO" id="GO:0003723">
    <property type="term" value="F:RNA binding"/>
    <property type="evidence" value="ECO:0007669"/>
    <property type="project" value="UniProtKB-UniRule"/>
</dbReference>
<dbReference type="PANTHER" id="PTHR11252:SF0">
    <property type="entry name" value="POLYRIBONUCLEOTIDE NUCLEOTIDYLTRANSFERASE 1, MITOCHONDRIAL"/>
    <property type="match status" value="1"/>
</dbReference>
<dbReference type="OMA" id="RFMFHYN"/>
<dbReference type="InterPro" id="IPR015848">
    <property type="entry name" value="PNPase_PH_RNA-bd_bac/org-type"/>
</dbReference>
<dbReference type="HAMAP" id="MF_01595">
    <property type="entry name" value="PNPase"/>
    <property type="match status" value="1"/>
</dbReference>
<gene>
    <name evidence="11" type="ORF">Gasu_33090</name>
</gene>
<evidence type="ECO:0000256" key="6">
    <source>
        <dbReference type="ARBA" id="ARBA00022884"/>
    </source>
</evidence>
<dbReference type="Pfam" id="PF01138">
    <property type="entry name" value="RNase_PH"/>
    <property type="match status" value="2"/>
</dbReference>
<dbReference type="InterPro" id="IPR012162">
    <property type="entry name" value="PNPase"/>
</dbReference>
<dbReference type="PROSITE" id="PS50084">
    <property type="entry name" value="KH_TYPE_1"/>
    <property type="match status" value="1"/>
</dbReference>
<dbReference type="Pfam" id="PF00575">
    <property type="entry name" value="S1"/>
    <property type="match status" value="1"/>
</dbReference>
<dbReference type="SMART" id="SM00316">
    <property type="entry name" value="S1"/>
    <property type="match status" value="1"/>
</dbReference>
<evidence type="ECO:0000313" key="11">
    <source>
        <dbReference type="EMBL" id="EME29302.1"/>
    </source>
</evidence>
<dbReference type="InterPro" id="IPR027408">
    <property type="entry name" value="PNPase/RNase_PH_dom_sf"/>
</dbReference>
<feature type="region of interest" description="Disordered" evidence="9">
    <location>
        <begin position="844"/>
        <end position="945"/>
    </location>
</feature>
<dbReference type="SUPFAM" id="SSF50249">
    <property type="entry name" value="Nucleic acid-binding proteins"/>
    <property type="match status" value="1"/>
</dbReference>
<dbReference type="InterPro" id="IPR003029">
    <property type="entry name" value="S1_domain"/>
</dbReference>
<dbReference type="Gene3D" id="2.40.50.140">
    <property type="entry name" value="Nucleic acid-binding proteins"/>
    <property type="match status" value="1"/>
</dbReference>
<evidence type="ECO:0000256" key="2">
    <source>
        <dbReference type="ARBA" id="ARBA00012416"/>
    </source>
</evidence>
<dbReference type="SUPFAM" id="SSF46915">
    <property type="entry name" value="Polynucleotide phosphorylase/guanosine pentaphosphate synthase (PNPase/GPSI), domain 3"/>
    <property type="match status" value="1"/>
</dbReference>
<evidence type="ECO:0000256" key="9">
    <source>
        <dbReference type="SAM" id="MobiDB-lite"/>
    </source>
</evidence>
<dbReference type="NCBIfam" id="TIGR03591">
    <property type="entry name" value="polynuc_phos"/>
    <property type="match status" value="1"/>
</dbReference>
<dbReference type="InterPro" id="IPR012340">
    <property type="entry name" value="NA-bd_OB-fold"/>
</dbReference>
<dbReference type="PANTHER" id="PTHR11252">
    <property type="entry name" value="POLYRIBONUCLEOTIDE NUCLEOTIDYLTRANSFERASE"/>
    <property type="match status" value="1"/>
</dbReference>
<dbReference type="FunFam" id="3.30.230.70:FF:000001">
    <property type="entry name" value="Polyribonucleotide nucleotidyltransferase"/>
    <property type="match status" value="1"/>
</dbReference>
<name>M2XGV6_GALSU</name>
<dbReference type="Gene3D" id="3.30.1370.10">
    <property type="entry name" value="K Homology domain, type 1"/>
    <property type="match status" value="1"/>
</dbReference>
<dbReference type="eggNOG" id="KOG1067">
    <property type="taxonomic scope" value="Eukaryota"/>
</dbReference>
<evidence type="ECO:0000313" key="12">
    <source>
        <dbReference type="Proteomes" id="UP000030680"/>
    </source>
</evidence>
<dbReference type="GeneID" id="17088109"/>
<dbReference type="InterPro" id="IPR015847">
    <property type="entry name" value="ExoRNase_PH_dom2"/>
</dbReference>
<dbReference type="KEGG" id="gsl:Gasu_33090"/>
<dbReference type="PROSITE" id="PS50126">
    <property type="entry name" value="S1"/>
    <property type="match status" value="1"/>
</dbReference>
<dbReference type="InterPro" id="IPR004087">
    <property type="entry name" value="KH_dom"/>
</dbReference>
<keyword evidence="12" id="KW-1185">Reference proteome</keyword>
<dbReference type="GO" id="GO:0000958">
    <property type="term" value="P:mitochondrial mRNA catabolic process"/>
    <property type="evidence" value="ECO:0007669"/>
    <property type="project" value="TreeGrafter"/>
</dbReference>
<sequence length="945" mass="104263">MPVRVVCPTCDHQRARVASCWSFISPQSLLHKNTFWTKGACRFLPQFCYSSFFNSVFSPDRSCKRGVARIVLASLPTFDESNSSYVEPAIEKENTNNKAVENGADTSAVYWEAPVAPLSSGKGGFLPYEVVFVQVGDRIWSFETGRFARQAGGAVVVRDGDTMVFCTACTETKNIKTTDFLPFRVDYFERFSSLGKTIGAYHKREGRPSDLEILISRLIDRPLRPMITEGYFYETQVLSNVFSYDGVHLPDVLAICGCSASLALSSVPMKKTVAAVRVAIDKEDSIVINPENKILSTAKLDLVVSGTVDGVLMVEGGAEFVSEDTLMTAVEAAHSSIVKICEAIDSLVKRAGKAKFPGKIIVPSEQMISLVDSLAGIELDQALNVFSKKERDEAIERIRTQVIDAAISRWKENDCTAHTIEDDDEYFDAKLRMSWKKVLSSRMRQFILDKQIRPDGRDLDTIRPIDIIQGPLLRTHGSSLFTRGETQALVVATLGGEENAQHYETLDGEVKSRFYLQYFFPPFSVGEVGKLGPPGRREIGHGRLAERALAPIIPSREEFPYVIRVESNITESNGSSSMASVCGGCLALMEAGVPIRNPVSGVAMGLIVDGSKVAILTDILGIEDALGDMDFKVAGTAHGVTAVQMDMKMEGIGMDVLRQSLYRAREARGKILESMLNIMPRPKPNLPASVPRICALQIPTKSIGELIGPGGKHIRNIIEACGGEALVSIYIGQDGLVSITSSDEDTLKRAVDMVENSVRRVEIGQEYIGRVTRILPFGMFVELFQGKEGWCHISEVGVERVESIDKIMKVGDECKVRVIEIDEKRGVRVSRRLPLLGEEVEEELEKQELEQKQQQENNEGSSEGESKDKEGGQRGGGRSAGSRIRSDLQSRNTTQDRKPRAFHTSYRRRSTTELHKNNGLNKESIEGSESDSSRTTKSSDDETNH</sequence>
<dbReference type="Pfam" id="PF03726">
    <property type="entry name" value="PNPase"/>
    <property type="match status" value="1"/>
</dbReference>
<feature type="compositionally biased region" description="Low complexity" evidence="9">
    <location>
        <begin position="854"/>
        <end position="863"/>
    </location>
</feature>
<keyword evidence="5 11" id="KW-0548">Nucleotidyltransferase</keyword>
<dbReference type="GO" id="GO:0004654">
    <property type="term" value="F:polyribonucleotide nucleotidyltransferase activity"/>
    <property type="evidence" value="ECO:0007669"/>
    <property type="project" value="UniProtKB-EC"/>
</dbReference>
<dbReference type="InterPro" id="IPR020568">
    <property type="entry name" value="Ribosomal_Su5_D2-typ_SF"/>
</dbReference>
<dbReference type="GO" id="GO:0000965">
    <property type="term" value="P:mitochondrial RNA 3'-end processing"/>
    <property type="evidence" value="ECO:0007669"/>
    <property type="project" value="TreeGrafter"/>
</dbReference>
<proteinExistence type="inferred from homology"/>
<dbReference type="GO" id="GO:0005829">
    <property type="term" value="C:cytosol"/>
    <property type="evidence" value="ECO:0007669"/>
    <property type="project" value="TreeGrafter"/>
</dbReference>
<evidence type="ECO:0000256" key="8">
    <source>
        <dbReference type="PROSITE-ProRule" id="PRU00117"/>
    </source>
</evidence>
<dbReference type="GO" id="GO:0005739">
    <property type="term" value="C:mitochondrion"/>
    <property type="evidence" value="ECO:0007669"/>
    <property type="project" value="TreeGrafter"/>
</dbReference>
<dbReference type="Gramene" id="EME29302">
    <property type="protein sequence ID" value="EME29302"/>
    <property type="gene ID" value="Gasu_33090"/>
</dbReference>
<feature type="compositionally biased region" description="Basic and acidic residues" evidence="9">
    <location>
        <begin position="931"/>
        <end position="945"/>
    </location>
</feature>
<dbReference type="Gene3D" id="3.30.230.70">
    <property type="entry name" value="GHMP Kinase, N-terminal domain"/>
    <property type="match status" value="2"/>
</dbReference>
<dbReference type="STRING" id="130081.M2XGV6"/>
<keyword evidence="6 8" id="KW-0694">RNA-binding</keyword>
<feature type="domain" description="S1 motif" evidence="10">
    <location>
        <begin position="764"/>
        <end position="832"/>
    </location>
</feature>
<evidence type="ECO:0000256" key="1">
    <source>
        <dbReference type="ARBA" id="ARBA00007404"/>
    </source>
</evidence>
<keyword evidence="3" id="KW-0963">Cytoplasm</keyword>
<evidence type="ECO:0000259" key="10">
    <source>
        <dbReference type="PROSITE" id="PS50126"/>
    </source>
</evidence>
<evidence type="ECO:0000256" key="5">
    <source>
        <dbReference type="ARBA" id="ARBA00022695"/>
    </source>
</evidence>
<dbReference type="FunFam" id="3.30.1370.10:FF:000001">
    <property type="entry name" value="Polyribonucleotide nucleotidyltransferase"/>
    <property type="match status" value="1"/>
</dbReference>
<dbReference type="InterPro" id="IPR036612">
    <property type="entry name" value="KH_dom_type_1_sf"/>
</dbReference>
<feature type="compositionally biased region" description="Basic and acidic residues" evidence="9">
    <location>
        <begin position="884"/>
        <end position="899"/>
    </location>
</feature>
<accession>M2XGV6</accession>
<evidence type="ECO:0000256" key="3">
    <source>
        <dbReference type="ARBA" id="ARBA00022490"/>
    </source>
</evidence>
<protein>
    <recommendedName>
        <fullName evidence="2">polyribonucleotide nucleotidyltransferase</fullName>
        <ecNumber evidence="2">2.7.7.8</ecNumber>
    </recommendedName>
    <alternativeName>
        <fullName evidence="7">Polynucleotide phosphorylase 1</fullName>
    </alternativeName>
</protein>
<dbReference type="Pfam" id="PF03725">
    <property type="entry name" value="RNase_PH_C"/>
    <property type="match status" value="1"/>
</dbReference>
<dbReference type="SUPFAM" id="SSF54791">
    <property type="entry name" value="Eukaryotic type KH-domain (KH-domain type I)"/>
    <property type="match status" value="1"/>
</dbReference>
<dbReference type="SUPFAM" id="SSF54211">
    <property type="entry name" value="Ribosomal protein S5 domain 2-like"/>
    <property type="match status" value="2"/>
</dbReference>
<comment type="similarity">
    <text evidence="1">Belongs to the polyribonucleotide nucleotidyltransferase family.</text>
</comment>
<dbReference type="Proteomes" id="UP000030680">
    <property type="component" value="Unassembled WGS sequence"/>
</dbReference>
<dbReference type="CDD" id="cd11364">
    <property type="entry name" value="RNase_PH_PNPase_2"/>
    <property type="match status" value="1"/>
</dbReference>
<dbReference type="GO" id="GO:0000175">
    <property type="term" value="F:3'-5'-RNA exonuclease activity"/>
    <property type="evidence" value="ECO:0007669"/>
    <property type="project" value="TreeGrafter"/>
</dbReference>
<dbReference type="OrthoDB" id="437922at2759"/>
<keyword evidence="4 11" id="KW-0808">Transferase</keyword>
<dbReference type="Pfam" id="PF00013">
    <property type="entry name" value="KH_1"/>
    <property type="match status" value="1"/>
</dbReference>
<dbReference type="InterPro" id="IPR001247">
    <property type="entry name" value="ExoRNase_PH_dom1"/>
</dbReference>
<organism evidence="11 12">
    <name type="scientific">Galdieria sulphuraria</name>
    <name type="common">Red alga</name>
    <dbReference type="NCBI Taxonomy" id="130081"/>
    <lineage>
        <taxon>Eukaryota</taxon>
        <taxon>Rhodophyta</taxon>
        <taxon>Bangiophyceae</taxon>
        <taxon>Galdieriales</taxon>
        <taxon>Galdieriaceae</taxon>
        <taxon>Galdieria</taxon>
    </lineage>
</organism>
<dbReference type="RefSeq" id="XP_005705822.1">
    <property type="nucleotide sequence ID" value="XM_005705765.1"/>
</dbReference>
<dbReference type="SMART" id="SM00322">
    <property type="entry name" value="KH"/>
    <property type="match status" value="1"/>
</dbReference>
<dbReference type="AlphaFoldDB" id="M2XGV6"/>
<dbReference type="InterPro" id="IPR036345">
    <property type="entry name" value="ExoRNase_PH_dom2_sf"/>
</dbReference>